<evidence type="ECO:0000256" key="4">
    <source>
        <dbReference type="ARBA" id="ARBA00022475"/>
    </source>
</evidence>
<evidence type="ECO:0000256" key="2">
    <source>
        <dbReference type="ARBA" id="ARBA00007069"/>
    </source>
</evidence>
<evidence type="ECO:0000256" key="1">
    <source>
        <dbReference type="ARBA" id="ARBA00004651"/>
    </source>
</evidence>
<comment type="similarity">
    <text evidence="2">Belongs to the binding-protein-dependent transport system permease family. CysTW subfamily.</text>
</comment>
<reference evidence="10 11" key="1">
    <citation type="submission" date="2017-03" db="EMBL/GenBank/DDBJ databases">
        <authorList>
            <person name="Afonso C.L."/>
            <person name="Miller P.J."/>
            <person name="Scott M.A."/>
            <person name="Spackman E."/>
            <person name="Goraichik I."/>
            <person name="Dimitrov K.M."/>
            <person name="Suarez D.L."/>
            <person name="Swayne D.E."/>
        </authorList>
    </citation>
    <scope>NUCLEOTIDE SEQUENCE [LARGE SCALE GENOMIC DNA]</scope>
    <source>
        <strain evidence="10 11">CECT 7745</strain>
    </source>
</reference>
<feature type="domain" description="ABC transmembrane type-1" evidence="9">
    <location>
        <begin position="66"/>
        <end position="271"/>
    </location>
</feature>
<dbReference type="PROSITE" id="PS50928">
    <property type="entry name" value="ABC_TM1"/>
    <property type="match status" value="1"/>
</dbReference>
<comment type="subcellular location">
    <subcellularLocation>
        <location evidence="1">Cell membrane</location>
        <topology evidence="1">Multi-pass membrane protein</topology>
    </subcellularLocation>
</comment>
<organism evidence="10 11">
    <name type="scientific">Roseovarius aestuarii</name>
    <dbReference type="NCBI Taxonomy" id="475083"/>
    <lineage>
        <taxon>Bacteria</taxon>
        <taxon>Pseudomonadati</taxon>
        <taxon>Pseudomonadota</taxon>
        <taxon>Alphaproteobacteria</taxon>
        <taxon>Rhodobacterales</taxon>
        <taxon>Roseobacteraceae</taxon>
        <taxon>Roseovarius</taxon>
    </lineage>
</organism>
<evidence type="ECO:0000256" key="5">
    <source>
        <dbReference type="ARBA" id="ARBA00022692"/>
    </source>
</evidence>
<name>A0A1X7BPF5_9RHOB</name>
<keyword evidence="6 8" id="KW-1133">Transmembrane helix</keyword>
<evidence type="ECO:0000313" key="11">
    <source>
        <dbReference type="Proteomes" id="UP000193224"/>
    </source>
</evidence>
<dbReference type="EMBL" id="FWXB01000003">
    <property type="protein sequence ID" value="SMC11485.1"/>
    <property type="molecule type" value="Genomic_DNA"/>
</dbReference>
<keyword evidence="7 8" id="KW-0472">Membrane</keyword>
<keyword evidence="3" id="KW-0813">Transport</keyword>
<dbReference type="PANTHER" id="PTHR42929">
    <property type="entry name" value="INNER MEMBRANE ABC TRANSPORTER PERMEASE PROTEIN YDCU-RELATED-RELATED"/>
    <property type="match status" value="1"/>
</dbReference>
<feature type="transmembrane region" description="Helical" evidence="8">
    <location>
        <begin position="100"/>
        <end position="126"/>
    </location>
</feature>
<proteinExistence type="inferred from homology"/>
<keyword evidence="4" id="KW-1003">Cell membrane</keyword>
<protein>
    <submittedName>
        <fullName evidence="10">Spermidine/putrescine transport system permease protein PotB</fullName>
    </submittedName>
</protein>
<evidence type="ECO:0000259" key="9">
    <source>
        <dbReference type="PROSITE" id="PS50928"/>
    </source>
</evidence>
<dbReference type="Proteomes" id="UP000193224">
    <property type="component" value="Unassembled WGS sequence"/>
</dbReference>
<evidence type="ECO:0000313" key="10">
    <source>
        <dbReference type="EMBL" id="SMC11485.1"/>
    </source>
</evidence>
<feature type="transmembrane region" description="Helical" evidence="8">
    <location>
        <begin position="200"/>
        <end position="223"/>
    </location>
</feature>
<keyword evidence="5 8" id="KW-0812">Transmembrane</keyword>
<dbReference type="PANTHER" id="PTHR42929:SF1">
    <property type="entry name" value="INNER MEMBRANE ABC TRANSPORTER PERMEASE PROTEIN YDCU-RELATED"/>
    <property type="match status" value="1"/>
</dbReference>
<dbReference type="GO" id="GO:0055085">
    <property type="term" value="P:transmembrane transport"/>
    <property type="evidence" value="ECO:0007669"/>
    <property type="project" value="InterPro"/>
</dbReference>
<evidence type="ECO:0000256" key="6">
    <source>
        <dbReference type="ARBA" id="ARBA00022989"/>
    </source>
</evidence>
<dbReference type="SUPFAM" id="SSF161098">
    <property type="entry name" value="MetI-like"/>
    <property type="match status" value="1"/>
</dbReference>
<accession>A0A1X7BPF5</accession>
<dbReference type="AlphaFoldDB" id="A0A1X7BPF5"/>
<evidence type="ECO:0000256" key="7">
    <source>
        <dbReference type="ARBA" id="ARBA00023136"/>
    </source>
</evidence>
<dbReference type="InterPro" id="IPR000515">
    <property type="entry name" value="MetI-like"/>
</dbReference>
<dbReference type="Gene3D" id="1.10.3720.10">
    <property type="entry name" value="MetI-like"/>
    <property type="match status" value="1"/>
</dbReference>
<feature type="transmembrane region" description="Helical" evidence="8">
    <location>
        <begin position="146"/>
        <end position="167"/>
    </location>
</feature>
<dbReference type="InterPro" id="IPR035906">
    <property type="entry name" value="MetI-like_sf"/>
</dbReference>
<gene>
    <name evidence="10" type="primary">potB_2</name>
    <name evidence="10" type="ORF">ROA7745_01298</name>
</gene>
<sequence length="285" mass="30883">MMERIDRKLGFLSALPLGIILVLSFLAPMVVVALFSIMPPKVFDLAHIPNFAAYSVFFDQGYYKSLLWSLGMALASTAILFVICWPLAYGMAKVFGRFSLILTIAVVMSLFVSENIRLFGWVLTLMKGGLFEGHLRALTGIGFDSPLYNTGIIIFGLVYVYLPFMLFPLAQGISMVPDDARQAAADLGATRWQILRQIDLPLAAPGIMVGSLLSFVLAAGALAESKILGGQAVIVIADDIETAFTFGQNWPLGAALSMILIVIIGGLAIFGVNRIDLDAIMGRKR</sequence>
<feature type="transmembrane region" description="Helical" evidence="8">
    <location>
        <begin position="254"/>
        <end position="275"/>
    </location>
</feature>
<evidence type="ECO:0000256" key="8">
    <source>
        <dbReference type="SAM" id="Phobius"/>
    </source>
</evidence>
<dbReference type="CDD" id="cd06261">
    <property type="entry name" value="TM_PBP2"/>
    <property type="match status" value="1"/>
</dbReference>
<feature type="transmembrane region" description="Helical" evidence="8">
    <location>
        <begin position="66"/>
        <end position="88"/>
    </location>
</feature>
<dbReference type="GO" id="GO:0005886">
    <property type="term" value="C:plasma membrane"/>
    <property type="evidence" value="ECO:0007669"/>
    <property type="project" value="UniProtKB-SubCell"/>
</dbReference>
<feature type="transmembrane region" description="Helical" evidence="8">
    <location>
        <begin position="12"/>
        <end position="37"/>
    </location>
</feature>
<keyword evidence="11" id="KW-1185">Reference proteome</keyword>
<evidence type="ECO:0000256" key="3">
    <source>
        <dbReference type="ARBA" id="ARBA00022448"/>
    </source>
</evidence>